<dbReference type="InterPro" id="IPR042099">
    <property type="entry name" value="ANL_N_sf"/>
</dbReference>
<organism evidence="1 2">
    <name type="scientific">Owenia fusiformis</name>
    <name type="common">Polychaete worm</name>
    <dbReference type="NCBI Taxonomy" id="6347"/>
    <lineage>
        <taxon>Eukaryota</taxon>
        <taxon>Metazoa</taxon>
        <taxon>Spiralia</taxon>
        <taxon>Lophotrochozoa</taxon>
        <taxon>Annelida</taxon>
        <taxon>Polychaeta</taxon>
        <taxon>Sedentaria</taxon>
        <taxon>Canalipalpata</taxon>
        <taxon>Sabellida</taxon>
        <taxon>Oweniida</taxon>
        <taxon>Oweniidae</taxon>
        <taxon>Owenia</taxon>
    </lineage>
</organism>
<dbReference type="Pfam" id="PF00501">
    <property type="entry name" value="AMP-binding"/>
    <property type="match status" value="1"/>
</dbReference>
<dbReference type="PANTHER" id="PTHR42814">
    <property type="entry name" value="AMP-BINDING DOMAIN-CONTAINING PROTEIN"/>
    <property type="match status" value="1"/>
</dbReference>
<keyword evidence="2" id="KW-1185">Reference proteome</keyword>
<dbReference type="InterPro" id="IPR045851">
    <property type="entry name" value="AMP-bd_C_sf"/>
</dbReference>
<gene>
    <name evidence="1" type="ORF">OFUS_LOCUS1543</name>
</gene>
<dbReference type="SUPFAM" id="SSF56801">
    <property type="entry name" value="Acetyl-CoA synthetase-like"/>
    <property type="match status" value="1"/>
</dbReference>
<dbReference type="InterPro" id="IPR020845">
    <property type="entry name" value="AMP-binding_CS"/>
</dbReference>
<dbReference type="Pfam" id="PF13193">
    <property type="entry name" value="AMP-binding_C"/>
    <property type="match status" value="1"/>
</dbReference>
<dbReference type="AlphaFoldDB" id="A0A8J1U868"/>
<protein>
    <submittedName>
        <fullName evidence="1">Uncharacterized protein</fullName>
    </submittedName>
</protein>
<dbReference type="PANTHER" id="PTHR42814:SF3">
    <property type="entry name" value="BETA-N-ACETYLHEXOSAMINIDASE"/>
    <property type="match status" value="1"/>
</dbReference>
<dbReference type="InterPro" id="IPR025110">
    <property type="entry name" value="AMP-bd_C"/>
</dbReference>
<proteinExistence type="predicted"/>
<dbReference type="Proteomes" id="UP000749559">
    <property type="component" value="Unassembled WGS sequence"/>
</dbReference>
<dbReference type="CDD" id="cd04433">
    <property type="entry name" value="AFD_class_I"/>
    <property type="match status" value="1"/>
</dbReference>
<dbReference type="PROSITE" id="PS00455">
    <property type="entry name" value="AMP_BINDING"/>
    <property type="match status" value="1"/>
</dbReference>
<name>A0A8J1U868_OWEFU</name>
<dbReference type="Gene3D" id="3.40.50.12780">
    <property type="entry name" value="N-terminal domain of ligase-like"/>
    <property type="match status" value="1"/>
</dbReference>
<evidence type="ECO:0000313" key="1">
    <source>
        <dbReference type="EMBL" id="CAH1774020.1"/>
    </source>
</evidence>
<dbReference type="OrthoDB" id="10253115at2759"/>
<dbReference type="InterPro" id="IPR000873">
    <property type="entry name" value="AMP-dep_synth/lig_dom"/>
</dbReference>
<accession>A0A8J1U868</accession>
<sequence length="570" mass="62626">MSHIDDITLPNAPLTRSYLYGAPKTPLVDMTLAEALNKTTEKYPEKIAITYLDPTQETSHSMTFLEWQKSSKNLAASLKKMGITSRHHVAILAPNCKEFLIATWGLFYIGATAVFLSHELKSGEDILGKLKATKCKGLIIFNDDGPMVSSIIETILFDPKCRVPTRFIVTIGQSTHDGIHSLQTLINSAREADLSNLERATGGNLSGNNDAIVCFTAGTTGNPKAVPLNHVSLINAFTFILRRFGIDDQQVFFNDRPLTWLGGFLSPLCAVLFGARVVSVDTSKTVNQHDTEFILGTMNREDVTHAMTLPYLLYDIVHFGEKSEYKLRHLKAIFVSGQMVPSNLVADMIAAYPNITAFNAYGNTETSGPIVTIFAGENLMQDGSVTVGLPIPHCEVKIIDSNDKITPINESGEVCLRGPNWVSRPYRDSEGWFRTGDIGKMSTNGRLFILGRCKDMIKRGTRSILPSYLETVIATHPSVESVCVVGVPDERLYEEICACIVVKAGATLTAEDMTSWCDEVFAAEGTADGMSMAPKYFIFVDSLPVATIGKIDRKNLWDHAVTTLGIQVRQ</sequence>
<dbReference type="Gene3D" id="3.30.300.30">
    <property type="match status" value="1"/>
</dbReference>
<comment type="caution">
    <text evidence="1">The sequence shown here is derived from an EMBL/GenBank/DDBJ whole genome shotgun (WGS) entry which is preliminary data.</text>
</comment>
<dbReference type="EMBL" id="CAIIXF020000001">
    <property type="protein sequence ID" value="CAH1774020.1"/>
    <property type="molecule type" value="Genomic_DNA"/>
</dbReference>
<evidence type="ECO:0000313" key="2">
    <source>
        <dbReference type="Proteomes" id="UP000749559"/>
    </source>
</evidence>
<reference evidence="1" key="1">
    <citation type="submission" date="2022-03" db="EMBL/GenBank/DDBJ databases">
        <authorList>
            <person name="Martin C."/>
        </authorList>
    </citation>
    <scope>NUCLEOTIDE SEQUENCE</scope>
</reference>